<feature type="compositionally biased region" description="Pro residues" evidence="2">
    <location>
        <begin position="393"/>
        <end position="402"/>
    </location>
</feature>
<dbReference type="EMBL" id="DSRU01000341">
    <property type="protein sequence ID" value="HFN00758.1"/>
    <property type="molecule type" value="Genomic_DNA"/>
</dbReference>
<comment type="caution">
    <text evidence="4">The sequence shown here is derived from an EMBL/GenBank/DDBJ whole genome shotgun (WGS) entry which is preliminary data.</text>
</comment>
<dbReference type="AlphaFoldDB" id="A0A7C3PT16"/>
<sequence>MLRKSSLLTQLTQWVTSLHPAQFWLAVVLASVLPISVGTVAFLHLLQVVEFPSCRTSAWTAEATSARLHCAEQLAKKQTFDGLKSAIEIANSIPGDDPYRKTSDRFIDQWSRDLLRLAEGAFQAGELDRAEEMVQAIPLQSEIQPQAEKQLANWQALWRQAESIYADAQQSIVDQRWSEALANARKLLYLGNTHWETTKYQELAEELRLAKEASEQAEKAKKEKDAKQAVPDLATQWKRKQDMEMANHLRKAYALAKMNNSDSLREAIVEAQMVLTDAPQYGEAQQAIATWRQQVEVLEDRPYLTRAMKLAERGDRDSLQAAISEASLIPPGRALYGEARNRIEQWMLQVNQLQISIETPAQIPPSAPPVSNPVQPPQPELLPVDQSADQRPAPLPIDPIPR</sequence>
<feature type="region of interest" description="Disordered" evidence="2">
    <location>
        <begin position="361"/>
        <end position="402"/>
    </location>
</feature>
<evidence type="ECO:0000256" key="3">
    <source>
        <dbReference type="SAM" id="Phobius"/>
    </source>
</evidence>
<feature type="compositionally biased region" description="Pro residues" evidence="2">
    <location>
        <begin position="362"/>
        <end position="380"/>
    </location>
</feature>
<accession>A0A7C3PT16</accession>
<reference evidence="4" key="1">
    <citation type="journal article" date="2020" name="mSystems">
        <title>Genome- and Community-Level Interaction Insights into Carbon Utilization and Element Cycling Functions of Hydrothermarchaeota in Hydrothermal Sediment.</title>
        <authorList>
            <person name="Zhou Z."/>
            <person name="Liu Y."/>
            <person name="Xu W."/>
            <person name="Pan J."/>
            <person name="Luo Z.H."/>
            <person name="Li M."/>
        </authorList>
    </citation>
    <scope>NUCLEOTIDE SEQUENCE [LARGE SCALE GENOMIC DNA]</scope>
    <source>
        <strain evidence="4">SpSt-418</strain>
    </source>
</reference>
<organism evidence="4">
    <name type="scientific">Oscillatoriales cyanobacterium SpSt-418</name>
    <dbReference type="NCBI Taxonomy" id="2282169"/>
    <lineage>
        <taxon>Bacteria</taxon>
        <taxon>Bacillati</taxon>
        <taxon>Cyanobacteriota</taxon>
        <taxon>Cyanophyceae</taxon>
        <taxon>Oscillatoriophycideae</taxon>
        <taxon>Oscillatoriales</taxon>
    </lineage>
</organism>
<evidence type="ECO:0008006" key="5">
    <source>
        <dbReference type="Google" id="ProtNLM"/>
    </source>
</evidence>
<name>A0A7C3PT16_9CYAN</name>
<evidence type="ECO:0000256" key="2">
    <source>
        <dbReference type="SAM" id="MobiDB-lite"/>
    </source>
</evidence>
<gene>
    <name evidence="4" type="ORF">ENR64_23985</name>
</gene>
<keyword evidence="1" id="KW-0175">Coiled coil</keyword>
<evidence type="ECO:0000256" key="1">
    <source>
        <dbReference type="SAM" id="Coils"/>
    </source>
</evidence>
<feature type="coiled-coil region" evidence="1">
    <location>
        <begin position="200"/>
        <end position="230"/>
    </location>
</feature>
<keyword evidence="3" id="KW-0812">Transmembrane</keyword>
<keyword evidence="3" id="KW-1133">Transmembrane helix</keyword>
<proteinExistence type="predicted"/>
<evidence type="ECO:0000313" key="4">
    <source>
        <dbReference type="EMBL" id="HFN00758.1"/>
    </source>
</evidence>
<feature type="transmembrane region" description="Helical" evidence="3">
    <location>
        <begin position="21"/>
        <end position="46"/>
    </location>
</feature>
<keyword evidence="3" id="KW-0472">Membrane</keyword>
<protein>
    <recommendedName>
        <fullName evidence="5">Chromosome segregation ATPase</fullName>
    </recommendedName>
</protein>